<dbReference type="EMBL" id="QXHD01000004">
    <property type="protein sequence ID" value="NEZ56260.1"/>
    <property type="molecule type" value="Genomic_DNA"/>
</dbReference>
<keyword evidence="3" id="KW-1185">Reference proteome</keyword>
<comment type="caution">
    <text evidence="2">The sequence shown here is derived from an EMBL/GenBank/DDBJ whole genome shotgun (WGS) entry which is preliminary data.</text>
</comment>
<dbReference type="GO" id="GO:0016740">
    <property type="term" value="F:transferase activity"/>
    <property type="evidence" value="ECO:0007669"/>
    <property type="project" value="UniProtKB-KW"/>
</dbReference>
<evidence type="ECO:0000259" key="1">
    <source>
        <dbReference type="Pfam" id="PF18765"/>
    </source>
</evidence>
<evidence type="ECO:0000313" key="2">
    <source>
        <dbReference type="EMBL" id="NEZ56260.1"/>
    </source>
</evidence>
<keyword evidence="2" id="KW-0808">Transferase</keyword>
<gene>
    <name evidence="2" type="ORF">DXZ20_11380</name>
</gene>
<dbReference type="Gene3D" id="3.30.460.10">
    <property type="entry name" value="Beta Polymerase, domain 2"/>
    <property type="match status" value="1"/>
</dbReference>
<dbReference type="InterPro" id="IPR043519">
    <property type="entry name" value="NT_sf"/>
</dbReference>
<organism evidence="2 3">
    <name type="scientific">Adonisia turfae CCMR0081</name>
    <dbReference type="NCBI Taxonomy" id="2292702"/>
    <lineage>
        <taxon>Bacteria</taxon>
        <taxon>Bacillati</taxon>
        <taxon>Cyanobacteriota</taxon>
        <taxon>Adonisia</taxon>
        <taxon>Adonisia turfae</taxon>
    </lineage>
</organism>
<dbReference type="PANTHER" id="PTHR33933:SF1">
    <property type="entry name" value="PROTEIN ADENYLYLTRANSFERASE MNTA-RELATED"/>
    <property type="match status" value="1"/>
</dbReference>
<dbReference type="Pfam" id="PF18765">
    <property type="entry name" value="Polbeta"/>
    <property type="match status" value="1"/>
</dbReference>
<dbReference type="SUPFAM" id="SSF81301">
    <property type="entry name" value="Nucleotidyltransferase"/>
    <property type="match status" value="1"/>
</dbReference>
<proteinExistence type="predicted"/>
<dbReference type="RefSeq" id="WP_163698249.1">
    <property type="nucleotide sequence ID" value="NZ_QXHD01000004.1"/>
</dbReference>
<protein>
    <submittedName>
        <fullName evidence="2">Nucleotidyltransferase domain-containing protein</fullName>
    </submittedName>
</protein>
<name>A0A6M0RK64_9CYAN</name>
<accession>A0A6M0RK64</accession>
<dbReference type="CDD" id="cd05403">
    <property type="entry name" value="NT_KNTase_like"/>
    <property type="match status" value="1"/>
</dbReference>
<dbReference type="InterPro" id="IPR052548">
    <property type="entry name" value="Type_VII_TA_antitoxin"/>
</dbReference>
<reference evidence="2 3" key="1">
    <citation type="journal article" date="2020" name="Microb. Ecol.">
        <title>Ecogenomics of the Marine Benthic Filamentous Cyanobacterium Adonisia.</title>
        <authorList>
            <person name="Walter J.M."/>
            <person name="Coutinho F.H."/>
            <person name="Leomil L."/>
            <person name="Hargreaves P.I."/>
            <person name="Campeao M.E."/>
            <person name="Vieira V.V."/>
            <person name="Silva B.S."/>
            <person name="Fistarol G.O."/>
            <person name="Salomon P.S."/>
            <person name="Sawabe T."/>
            <person name="Mino S."/>
            <person name="Hosokawa M."/>
            <person name="Miyashita H."/>
            <person name="Maruyama F."/>
            <person name="van Verk M.C."/>
            <person name="Dutilh B.E."/>
            <person name="Thompson C.C."/>
            <person name="Thompson F.L."/>
        </authorList>
    </citation>
    <scope>NUCLEOTIDE SEQUENCE [LARGE SCALE GENOMIC DNA]</scope>
    <source>
        <strain evidence="2 3">CCMR0081</strain>
    </source>
</reference>
<evidence type="ECO:0000313" key="3">
    <source>
        <dbReference type="Proteomes" id="UP000481033"/>
    </source>
</evidence>
<dbReference type="PANTHER" id="PTHR33933">
    <property type="entry name" value="NUCLEOTIDYLTRANSFERASE"/>
    <property type="match status" value="1"/>
</dbReference>
<dbReference type="AlphaFoldDB" id="A0A6M0RK64"/>
<dbReference type="InterPro" id="IPR041633">
    <property type="entry name" value="Polbeta"/>
</dbReference>
<dbReference type="Proteomes" id="UP000481033">
    <property type="component" value="Unassembled WGS sequence"/>
</dbReference>
<feature type="domain" description="Polymerase beta nucleotidyltransferase" evidence="1">
    <location>
        <begin position="11"/>
        <end position="81"/>
    </location>
</feature>
<sequence>MKHPDLALILEKVKQFLSNLYQERLQSIILYGSQAREDSRSDSDIDLLVVLNEQVNPYQEIDRTSQFIAHLCLEFDVVISRHFISVEKFHTENNPFLSNIKKEGMTV</sequence>